<reference evidence="1" key="1">
    <citation type="submission" date="2014-11" db="EMBL/GenBank/DDBJ databases">
        <authorList>
            <person name="Amaro Gonzalez C."/>
        </authorList>
    </citation>
    <scope>NUCLEOTIDE SEQUENCE</scope>
</reference>
<sequence>MVGSSSSEGMRVRDMGQKQVTVSLKGHTIILTFPEKWMPNMEIPYLQCPPELLVPLVNQQKIMYTFCIVIKCSLFSMI</sequence>
<name>A0A0E9WXI9_ANGAN</name>
<evidence type="ECO:0000313" key="1">
    <source>
        <dbReference type="EMBL" id="JAH94876.1"/>
    </source>
</evidence>
<dbReference type="EMBL" id="GBXM01013701">
    <property type="protein sequence ID" value="JAH94876.1"/>
    <property type="molecule type" value="Transcribed_RNA"/>
</dbReference>
<reference evidence="1" key="2">
    <citation type="journal article" date="2015" name="Fish Shellfish Immunol.">
        <title>Early steps in the European eel (Anguilla anguilla)-Vibrio vulnificus interaction in the gills: Role of the RtxA13 toxin.</title>
        <authorList>
            <person name="Callol A."/>
            <person name="Pajuelo D."/>
            <person name="Ebbesson L."/>
            <person name="Teles M."/>
            <person name="MacKenzie S."/>
            <person name="Amaro C."/>
        </authorList>
    </citation>
    <scope>NUCLEOTIDE SEQUENCE</scope>
</reference>
<protein>
    <submittedName>
        <fullName evidence="1">Uncharacterized protein</fullName>
    </submittedName>
</protein>
<accession>A0A0E9WXI9</accession>
<organism evidence="1">
    <name type="scientific">Anguilla anguilla</name>
    <name type="common">European freshwater eel</name>
    <name type="synonym">Muraena anguilla</name>
    <dbReference type="NCBI Taxonomy" id="7936"/>
    <lineage>
        <taxon>Eukaryota</taxon>
        <taxon>Metazoa</taxon>
        <taxon>Chordata</taxon>
        <taxon>Craniata</taxon>
        <taxon>Vertebrata</taxon>
        <taxon>Euteleostomi</taxon>
        <taxon>Actinopterygii</taxon>
        <taxon>Neopterygii</taxon>
        <taxon>Teleostei</taxon>
        <taxon>Anguilliformes</taxon>
        <taxon>Anguillidae</taxon>
        <taxon>Anguilla</taxon>
    </lineage>
</organism>
<dbReference type="AlphaFoldDB" id="A0A0E9WXI9"/>
<proteinExistence type="predicted"/>